<keyword evidence="5 8" id="KW-0812">Transmembrane</keyword>
<feature type="transmembrane region" description="Helical" evidence="8">
    <location>
        <begin position="192"/>
        <end position="217"/>
    </location>
</feature>
<keyword evidence="11" id="KW-1185">Reference proteome</keyword>
<evidence type="ECO:0000256" key="5">
    <source>
        <dbReference type="ARBA" id="ARBA00022692"/>
    </source>
</evidence>
<feature type="transmembrane region" description="Helical" evidence="8">
    <location>
        <begin position="103"/>
        <end position="128"/>
    </location>
</feature>
<name>A0A432VAQ9_9HYPH</name>
<feature type="transmembrane region" description="Helical" evidence="8">
    <location>
        <begin position="12"/>
        <end position="37"/>
    </location>
</feature>
<gene>
    <name evidence="10" type="ORF">EET67_03660</name>
</gene>
<dbReference type="GO" id="GO:0055085">
    <property type="term" value="P:transmembrane transport"/>
    <property type="evidence" value="ECO:0007669"/>
    <property type="project" value="InterPro"/>
</dbReference>
<evidence type="ECO:0000259" key="9">
    <source>
        <dbReference type="PROSITE" id="PS50928"/>
    </source>
</evidence>
<comment type="subcellular location">
    <subcellularLocation>
        <location evidence="1 8">Cell membrane</location>
        <topology evidence="1 8">Multi-pass membrane protein</topology>
    </subcellularLocation>
</comment>
<dbReference type="InterPro" id="IPR000515">
    <property type="entry name" value="MetI-like"/>
</dbReference>
<reference evidence="10 11" key="1">
    <citation type="submission" date="2018-11" db="EMBL/GenBank/DDBJ databases">
        <title>Pseudaminobacter arsenicus sp. nov., an arsenic-resistant bacterium isolated from arsenic-rich aquifers.</title>
        <authorList>
            <person name="Mu Y."/>
        </authorList>
    </citation>
    <scope>NUCLEOTIDE SEQUENCE [LARGE SCALE GENOMIC DNA]</scope>
    <source>
        <strain evidence="10 11">CB3</strain>
    </source>
</reference>
<dbReference type="RefSeq" id="WP_128624261.1">
    <property type="nucleotide sequence ID" value="NZ_ML133508.1"/>
</dbReference>
<keyword evidence="4" id="KW-1003">Cell membrane</keyword>
<evidence type="ECO:0000256" key="7">
    <source>
        <dbReference type="ARBA" id="ARBA00023136"/>
    </source>
</evidence>
<evidence type="ECO:0000313" key="10">
    <source>
        <dbReference type="EMBL" id="RUM99269.1"/>
    </source>
</evidence>
<dbReference type="PANTHER" id="PTHR43848:SF2">
    <property type="entry name" value="PUTRESCINE TRANSPORT SYSTEM PERMEASE PROTEIN POTI"/>
    <property type="match status" value="1"/>
</dbReference>
<dbReference type="PANTHER" id="PTHR43848">
    <property type="entry name" value="PUTRESCINE TRANSPORT SYSTEM PERMEASE PROTEIN POTI"/>
    <property type="match status" value="1"/>
</dbReference>
<dbReference type="EMBL" id="RKST01000002">
    <property type="protein sequence ID" value="RUM99269.1"/>
    <property type="molecule type" value="Genomic_DNA"/>
</dbReference>
<feature type="transmembrane region" description="Helical" evidence="8">
    <location>
        <begin position="72"/>
        <end position="91"/>
    </location>
</feature>
<sequence length="282" mass="30539">MNSFNSNRLIDWALKLYVLLSFGFIFAPIAASFVFSFNVDRFPSLPLGGFSMIWYEAVWADPLIWEGLRNTLIAGVVVSALATAIGFGAAYTDFRYKFFGKSVYMALALLPPTIPVVILGLAMLAFLSNISLSGAIYSVIIAHVVMCAPFAMAICRLRLSQMDPSLEAAAWNLGASEWMAMRHVIIPFCKPAIFAALFITMAVSFDEFAVAWFVSGLNETLPVKVLGFLQGQVSPRINVIGTFVFIASMTLVVLAQILLMRRSGTPATTSAAAPADIGVVTP</sequence>
<feature type="domain" description="ABC transmembrane type-1" evidence="9">
    <location>
        <begin position="68"/>
        <end position="255"/>
    </location>
</feature>
<comment type="caution">
    <text evidence="10">The sequence shown here is derived from an EMBL/GenBank/DDBJ whole genome shotgun (WGS) entry which is preliminary data.</text>
</comment>
<dbReference type="SUPFAM" id="SSF161098">
    <property type="entry name" value="MetI-like"/>
    <property type="match status" value="1"/>
</dbReference>
<feature type="transmembrane region" description="Helical" evidence="8">
    <location>
        <begin position="134"/>
        <end position="155"/>
    </location>
</feature>
<dbReference type="Pfam" id="PF00528">
    <property type="entry name" value="BPD_transp_1"/>
    <property type="match status" value="1"/>
</dbReference>
<dbReference type="PROSITE" id="PS50928">
    <property type="entry name" value="ABC_TM1"/>
    <property type="match status" value="1"/>
</dbReference>
<evidence type="ECO:0000256" key="1">
    <source>
        <dbReference type="ARBA" id="ARBA00004651"/>
    </source>
</evidence>
<dbReference type="GO" id="GO:0005886">
    <property type="term" value="C:plasma membrane"/>
    <property type="evidence" value="ECO:0007669"/>
    <property type="project" value="UniProtKB-SubCell"/>
</dbReference>
<keyword evidence="6 8" id="KW-1133">Transmembrane helix</keyword>
<protein>
    <submittedName>
        <fullName evidence="10">ABC transporter permease</fullName>
    </submittedName>
</protein>
<dbReference type="OrthoDB" id="9809681at2"/>
<evidence type="ECO:0000256" key="2">
    <source>
        <dbReference type="ARBA" id="ARBA00007069"/>
    </source>
</evidence>
<evidence type="ECO:0000256" key="3">
    <source>
        <dbReference type="ARBA" id="ARBA00022448"/>
    </source>
</evidence>
<keyword evidence="7 8" id="KW-0472">Membrane</keyword>
<keyword evidence="3 8" id="KW-0813">Transport</keyword>
<dbReference type="CDD" id="cd06261">
    <property type="entry name" value="TM_PBP2"/>
    <property type="match status" value="1"/>
</dbReference>
<dbReference type="InterPro" id="IPR051789">
    <property type="entry name" value="Bact_Polyamine_Transport"/>
</dbReference>
<evidence type="ECO:0000313" key="11">
    <source>
        <dbReference type="Proteomes" id="UP000281647"/>
    </source>
</evidence>
<proteinExistence type="inferred from homology"/>
<dbReference type="InterPro" id="IPR035906">
    <property type="entry name" value="MetI-like_sf"/>
</dbReference>
<accession>A0A432VAQ9</accession>
<comment type="similarity">
    <text evidence="2">Belongs to the binding-protein-dependent transport system permease family. CysTW subfamily.</text>
</comment>
<feature type="transmembrane region" description="Helical" evidence="8">
    <location>
        <begin position="237"/>
        <end position="259"/>
    </location>
</feature>
<evidence type="ECO:0000256" key="8">
    <source>
        <dbReference type="RuleBase" id="RU363032"/>
    </source>
</evidence>
<dbReference type="Proteomes" id="UP000281647">
    <property type="component" value="Unassembled WGS sequence"/>
</dbReference>
<dbReference type="AlphaFoldDB" id="A0A432VAQ9"/>
<dbReference type="Gene3D" id="1.10.3720.10">
    <property type="entry name" value="MetI-like"/>
    <property type="match status" value="1"/>
</dbReference>
<organism evidence="10 11">
    <name type="scientific">Borborobacter arsenicus</name>
    <dbReference type="NCBI Taxonomy" id="1851146"/>
    <lineage>
        <taxon>Bacteria</taxon>
        <taxon>Pseudomonadati</taxon>
        <taxon>Pseudomonadota</taxon>
        <taxon>Alphaproteobacteria</taxon>
        <taxon>Hyphomicrobiales</taxon>
        <taxon>Phyllobacteriaceae</taxon>
        <taxon>Borborobacter</taxon>
    </lineage>
</organism>
<evidence type="ECO:0000256" key="4">
    <source>
        <dbReference type="ARBA" id="ARBA00022475"/>
    </source>
</evidence>
<evidence type="ECO:0000256" key="6">
    <source>
        <dbReference type="ARBA" id="ARBA00022989"/>
    </source>
</evidence>